<dbReference type="PANTHER" id="PTHR24359:SF1">
    <property type="entry name" value="INHIBITOR OF NUCLEAR FACTOR KAPPA-B KINASE EPSILON SUBUNIT HOMOLOG 1-RELATED"/>
    <property type="match status" value="1"/>
</dbReference>
<dbReference type="CDD" id="cd00180">
    <property type="entry name" value="PKc"/>
    <property type="match status" value="1"/>
</dbReference>
<dbReference type="SUPFAM" id="SSF56112">
    <property type="entry name" value="Protein kinase-like (PK-like)"/>
    <property type="match status" value="1"/>
</dbReference>
<sequence length="473" mass="53302">MNVHHAALRLVATFGFIGQESVIGNTIYKDGLRDEKLPFMRPTDTAKQTSEMLPSFNSLDATIVDAFLDKQWYFLAPVIPKRGNIGFGMDLKLDARCPLPIQKNVLIVQENDIRVHQAWLHPSHVHGLFFVKPSVAIKEIPYTELYEWESARTRHSHALNHKHIIGLLASCERGDLNCLIFPWAEGGDLVEYWKRRDSLERHTSDFTVWLLEQLLGLADAIKCLHNAGASHGDLRPQNILHFTNFMNLQNGGLGTLVLANIGVSSLYDHEIPEPAHRASIQYKAPEVGNGDEVDWEKSQSWDMWSMGCIIFEFMVWLFSGLDRVKLLSSRRGVSELYGNPEAPGSFFWRNPQGSVEIHPTIHDEFTNLRAIPSCRENTALMDLLDLAQNDLLRVDPKDRADAHVFHANLQRIVTAMQGGPENLHTRVQDAPPESPGLHDEEDWLVEALHSPGSRHGSSPIDIPTKPTQLNRGS</sequence>
<feature type="region of interest" description="Disordered" evidence="1">
    <location>
        <begin position="446"/>
        <end position="473"/>
    </location>
</feature>
<evidence type="ECO:0000313" key="3">
    <source>
        <dbReference type="EMBL" id="KAK0671433.1"/>
    </source>
</evidence>
<dbReference type="PANTHER" id="PTHR24359">
    <property type="entry name" value="SERINE/THREONINE-PROTEIN KINASE SBK1"/>
    <property type="match status" value="1"/>
</dbReference>
<dbReference type="EMBL" id="JAULSY010000021">
    <property type="protein sequence ID" value="KAK0671433.1"/>
    <property type="molecule type" value="Genomic_DNA"/>
</dbReference>
<dbReference type="Pfam" id="PF00069">
    <property type="entry name" value="Pkinase"/>
    <property type="match status" value="1"/>
</dbReference>
<keyword evidence="3" id="KW-0808">Transferase</keyword>
<dbReference type="AlphaFoldDB" id="A0AA40DDV2"/>
<name>A0AA40DDV2_9PEZI</name>
<protein>
    <submittedName>
        <fullName evidence="3">Kinase-like domain-containing protein</fullName>
    </submittedName>
</protein>
<dbReference type="Gene3D" id="1.10.510.10">
    <property type="entry name" value="Transferase(Phosphotransferase) domain 1"/>
    <property type="match status" value="1"/>
</dbReference>
<keyword evidence="4" id="KW-1185">Reference proteome</keyword>
<dbReference type="PROSITE" id="PS50011">
    <property type="entry name" value="PROTEIN_KINASE_DOM"/>
    <property type="match status" value="1"/>
</dbReference>
<reference evidence="3" key="1">
    <citation type="submission" date="2023-06" db="EMBL/GenBank/DDBJ databases">
        <title>Genome-scale phylogeny and comparative genomics of the fungal order Sordariales.</title>
        <authorList>
            <consortium name="Lawrence Berkeley National Laboratory"/>
            <person name="Hensen N."/>
            <person name="Bonometti L."/>
            <person name="Westerberg I."/>
            <person name="Brannstrom I.O."/>
            <person name="Guillou S."/>
            <person name="Cros-Aarteil S."/>
            <person name="Calhoun S."/>
            <person name="Haridas S."/>
            <person name="Kuo A."/>
            <person name="Mondo S."/>
            <person name="Pangilinan J."/>
            <person name="Riley R."/>
            <person name="Labutti K."/>
            <person name="Andreopoulos B."/>
            <person name="Lipzen A."/>
            <person name="Chen C."/>
            <person name="Yanf M."/>
            <person name="Daum C."/>
            <person name="Ng V."/>
            <person name="Clum A."/>
            <person name="Steindorff A."/>
            <person name="Ohm R."/>
            <person name="Martin F."/>
            <person name="Silar P."/>
            <person name="Natvig D."/>
            <person name="Lalanne C."/>
            <person name="Gautier V."/>
            <person name="Ament-Velasquez S.L."/>
            <person name="Kruys A."/>
            <person name="Hutchinson M.I."/>
            <person name="Powell A.J."/>
            <person name="Barry K."/>
            <person name="Miller A.N."/>
            <person name="Grigoriev I.V."/>
            <person name="Debuchy R."/>
            <person name="Gladieux P."/>
            <person name="Thoren M.H."/>
            <person name="Johannesson H."/>
        </authorList>
    </citation>
    <scope>NUCLEOTIDE SEQUENCE</scope>
    <source>
        <strain evidence="3">CBS 307.81</strain>
    </source>
</reference>
<dbReference type="SMART" id="SM00220">
    <property type="entry name" value="S_TKc"/>
    <property type="match status" value="1"/>
</dbReference>
<accession>A0AA40DDV2</accession>
<proteinExistence type="predicted"/>
<evidence type="ECO:0000256" key="1">
    <source>
        <dbReference type="SAM" id="MobiDB-lite"/>
    </source>
</evidence>
<gene>
    <name evidence="3" type="ORF">QBC41DRAFT_219275</name>
</gene>
<dbReference type="GO" id="GO:0005524">
    <property type="term" value="F:ATP binding"/>
    <property type="evidence" value="ECO:0007669"/>
    <property type="project" value="InterPro"/>
</dbReference>
<dbReference type="InterPro" id="IPR000719">
    <property type="entry name" value="Prot_kinase_dom"/>
</dbReference>
<organism evidence="3 4">
    <name type="scientific">Cercophora samala</name>
    <dbReference type="NCBI Taxonomy" id="330535"/>
    <lineage>
        <taxon>Eukaryota</taxon>
        <taxon>Fungi</taxon>
        <taxon>Dikarya</taxon>
        <taxon>Ascomycota</taxon>
        <taxon>Pezizomycotina</taxon>
        <taxon>Sordariomycetes</taxon>
        <taxon>Sordariomycetidae</taxon>
        <taxon>Sordariales</taxon>
        <taxon>Lasiosphaeriaceae</taxon>
        <taxon>Cercophora</taxon>
    </lineage>
</organism>
<evidence type="ECO:0000259" key="2">
    <source>
        <dbReference type="PROSITE" id="PS50011"/>
    </source>
</evidence>
<comment type="caution">
    <text evidence="3">The sequence shown here is derived from an EMBL/GenBank/DDBJ whole genome shotgun (WGS) entry which is preliminary data.</text>
</comment>
<evidence type="ECO:0000313" key="4">
    <source>
        <dbReference type="Proteomes" id="UP001174997"/>
    </source>
</evidence>
<keyword evidence="3" id="KW-0418">Kinase</keyword>
<dbReference type="InterPro" id="IPR011009">
    <property type="entry name" value="Kinase-like_dom_sf"/>
</dbReference>
<feature type="domain" description="Protein kinase" evidence="2">
    <location>
        <begin position="76"/>
        <end position="409"/>
    </location>
</feature>
<dbReference type="GO" id="GO:0004674">
    <property type="term" value="F:protein serine/threonine kinase activity"/>
    <property type="evidence" value="ECO:0007669"/>
    <property type="project" value="TreeGrafter"/>
</dbReference>
<dbReference type="Proteomes" id="UP001174997">
    <property type="component" value="Unassembled WGS sequence"/>
</dbReference>